<keyword evidence="3" id="KW-1185">Reference proteome</keyword>
<name>A0A8J3WUX7_9ACTN</name>
<evidence type="ECO:0000256" key="1">
    <source>
        <dbReference type="SAM" id="Phobius"/>
    </source>
</evidence>
<keyword evidence="1" id="KW-0472">Membrane</keyword>
<dbReference type="EMBL" id="BOOK01000016">
    <property type="protein sequence ID" value="GII00352.1"/>
    <property type="molecule type" value="Genomic_DNA"/>
</dbReference>
<keyword evidence="1" id="KW-1133">Transmembrane helix</keyword>
<dbReference type="NCBIfam" id="NF041646">
    <property type="entry name" value="VC0807_fam"/>
    <property type="match status" value="1"/>
</dbReference>
<evidence type="ECO:0000313" key="2">
    <source>
        <dbReference type="EMBL" id="GII00352.1"/>
    </source>
</evidence>
<sequence length="217" mass="23099">MNRSGNDGIMSVVLWDVVPVIGTYYGCRALGVSEYLSLLAASGVGFLRVAYVALRQRRFDGFAAFMGLLFGVGLGLAFLTGDERFLLAVKSVTTSIAGLVFLGTCLLGRPAAFAVAKRFGAEDADTARRWDALYAAEPAFRRVYLVMTLVWALVLLAESALRVPLVYLLPTDVMAGLSSLLLIGTIGLLALWSGWYGKRGEQAALRARSAAGPAGAL</sequence>
<gene>
    <name evidence="2" type="ORF">Pta02_23600</name>
</gene>
<reference evidence="2" key="1">
    <citation type="submission" date="2021-01" db="EMBL/GenBank/DDBJ databases">
        <title>Whole genome shotgun sequence of Planobispora takensis NBRC 109077.</title>
        <authorList>
            <person name="Komaki H."/>
            <person name="Tamura T."/>
        </authorList>
    </citation>
    <scope>NUCLEOTIDE SEQUENCE</scope>
    <source>
        <strain evidence="2">NBRC 109077</strain>
    </source>
</reference>
<dbReference type="AlphaFoldDB" id="A0A8J3WUX7"/>
<feature type="transmembrane region" description="Helical" evidence="1">
    <location>
        <begin position="85"/>
        <end position="108"/>
    </location>
</feature>
<keyword evidence="1" id="KW-0812">Transmembrane</keyword>
<feature type="transmembrane region" description="Helical" evidence="1">
    <location>
        <begin position="143"/>
        <end position="161"/>
    </location>
</feature>
<comment type="caution">
    <text evidence="2">The sequence shown here is derived from an EMBL/GenBank/DDBJ whole genome shotgun (WGS) entry which is preliminary data.</text>
</comment>
<protein>
    <recommendedName>
        <fullName evidence="4">DUF3159 domain-containing protein</fullName>
    </recommendedName>
</protein>
<organism evidence="2 3">
    <name type="scientific">Planobispora takensis</name>
    <dbReference type="NCBI Taxonomy" id="1367882"/>
    <lineage>
        <taxon>Bacteria</taxon>
        <taxon>Bacillati</taxon>
        <taxon>Actinomycetota</taxon>
        <taxon>Actinomycetes</taxon>
        <taxon>Streptosporangiales</taxon>
        <taxon>Streptosporangiaceae</taxon>
        <taxon>Planobispora</taxon>
    </lineage>
</organism>
<proteinExistence type="predicted"/>
<feature type="transmembrane region" description="Helical" evidence="1">
    <location>
        <begin position="35"/>
        <end position="54"/>
    </location>
</feature>
<feature type="transmembrane region" description="Helical" evidence="1">
    <location>
        <begin position="173"/>
        <end position="196"/>
    </location>
</feature>
<evidence type="ECO:0000313" key="3">
    <source>
        <dbReference type="Proteomes" id="UP000634476"/>
    </source>
</evidence>
<feature type="transmembrane region" description="Helical" evidence="1">
    <location>
        <begin position="61"/>
        <end position="79"/>
    </location>
</feature>
<dbReference type="Proteomes" id="UP000634476">
    <property type="component" value="Unassembled WGS sequence"/>
</dbReference>
<accession>A0A8J3WUX7</accession>
<evidence type="ECO:0008006" key="4">
    <source>
        <dbReference type="Google" id="ProtNLM"/>
    </source>
</evidence>